<feature type="transmembrane region" description="Helical" evidence="8">
    <location>
        <begin position="174"/>
        <end position="193"/>
    </location>
</feature>
<keyword evidence="6 8" id="KW-1133">Transmembrane helix</keyword>
<protein>
    <submittedName>
        <fullName evidence="9">AI-2E family transporter</fullName>
    </submittedName>
</protein>
<dbReference type="PANTHER" id="PTHR21716">
    <property type="entry name" value="TRANSMEMBRANE PROTEIN"/>
    <property type="match status" value="1"/>
</dbReference>
<dbReference type="RefSeq" id="WP_339096850.1">
    <property type="nucleotide sequence ID" value="NZ_CP149782.1"/>
</dbReference>
<accession>A0AAU6Q5P1</accession>
<feature type="transmembrane region" description="Helical" evidence="8">
    <location>
        <begin position="264"/>
        <end position="285"/>
    </location>
</feature>
<keyword evidence="3" id="KW-0813">Transport</keyword>
<feature type="transmembrane region" description="Helical" evidence="8">
    <location>
        <begin position="20"/>
        <end position="37"/>
    </location>
</feature>
<evidence type="ECO:0000313" key="9">
    <source>
        <dbReference type="EMBL" id="WYF45566.1"/>
    </source>
</evidence>
<dbReference type="EMBL" id="CP149782">
    <property type="protein sequence ID" value="WYF45566.1"/>
    <property type="molecule type" value="Genomic_DNA"/>
</dbReference>
<evidence type="ECO:0000256" key="8">
    <source>
        <dbReference type="SAM" id="Phobius"/>
    </source>
</evidence>
<comment type="similarity">
    <text evidence="2">Belongs to the autoinducer-2 exporter (AI-2E) (TC 2.A.86) family.</text>
</comment>
<feature type="transmembrane region" description="Helical" evidence="8">
    <location>
        <begin position="43"/>
        <end position="61"/>
    </location>
</feature>
<name>A0AAU6Q5P1_9DEIO</name>
<organism evidence="9">
    <name type="scientific">Deinococcus sp. VB142</name>
    <dbReference type="NCBI Taxonomy" id="3112952"/>
    <lineage>
        <taxon>Bacteria</taxon>
        <taxon>Thermotogati</taxon>
        <taxon>Deinococcota</taxon>
        <taxon>Deinococci</taxon>
        <taxon>Deinococcales</taxon>
        <taxon>Deinococcaceae</taxon>
        <taxon>Deinococcus</taxon>
    </lineage>
</organism>
<comment type="subcellular location">
    <subcellularLocation>
        <location evidence="1">Cell membrane</location>
        <topology evidence="1">Multi-pass membrane protein</topology>
    </subcellularLocation>
</comment>
<keyword evidence="5 8" id="KW-0812">Transmembrane</keyword>
<evidence type="ECO:0000256" key="5">
    <source>
        <dbReference type="ARBA" id="ARBA00022692"/>
    </source>
</evidence>
<dbReference type="Pfam" id="PF01594">
    <property type="entry name" value="AI-2E_transport"/>
    <property type="match status" value="1"/>
</dbReference>
<reference evidence="9" key="1">
    <citation type="submission" date="2024-03" db="EMBL/GenBank/DDBJ databases">
        <title>Deinococcus weizhi sp. nov., isolated from human skin.</title>
        <authorList>
            <person name="Wei Z."/>
            <person name="Tian F."/>
            <person name="Yang C."/>
            <person name="Xin L.T."/>
            <person name="Wen Z.J."/>
            <person name="Lan K.C."/>
            <person name="Yu L."/>
            <person name="Zhe W."/>
            <person name="Dan F.D."/>
            <person name="Jun W."/>
            <person name="Rui Z."/>
            <person name="Yong X.J."/>
            <person name="Ting Y."/>
            <person name="Wei X."/>
            <person name="Xu Z.G."/>
            <person name="Xin Z."/>
            <person name="Dong F.G."/>
            <person name="Ni X.M."/>
            <person name="Zheng M.G."/>
            <person name="Chun Y."/>
            <person name="Qian W.X."/>
        </authorList>
    </citation>
    <scope>NUCLEOTIDE SEQUENCE</scope>
    <source>
        <strain evidence="9">VB142</strain>
    </source>
</reference>
<evidence type="ECO:0000256" key="3">
    <source>
        <dbReference type="ARBA" id="ARBA00022448"/>
    </source>
</evidence>
<dbReference type="InterPro" id="IPR002549">
    <property type="entry name" value="AI-2E-like"/>
</dbReference>
<keyword evidence="7 8" id="KW-0472">Membrane</keyword>
<dbReference type="PANTHER" id="PTHR21716:SF53">
    <property type="entry name" value="PERMEASE PERM-RELATED"/>
    <property type="match status" value="1"/>
</dbReference>
<feature type="transmembrane region" description="Helical" evidence="8">
    <location>
        <begin position="73"/>
        <end position="94"/>
    </location>
</feature>
<dbReference type="GO" id="GO:0055085">
    <property type="term" value="P:transmembrane transport"/>
    <property type="evidence" value="ECO:0007669"/>
    <property type="project" value="TreeGrafter"/>
</dbReference>
<dbReference type="AlphaFoldDB" id="A0AAU6Q5P1"/>
<evidence type="ECO:0000256" key="1">
    <source>
        <dbReference type="ARBA" id="ARBA00004651"/>
    </source>
</evidence>
<feature type="transmembrane region" description="Helical" evidence="8">
    <location>
        <begin position="326"/>
        <end position="352"/>
    </location>
</feature>
<dbReference type="GO" id="GO:0005886">
    <property type="term" value="C:plasma membrane"/>
    <property type="evidence" value="ECO:0007669"/>
    <property type="project" value="UniProtKB-SubCell"/>
</dbReference>
<feature type="transmembrane region" description="Helical" evidence="8">
    <location>
        <begin position="292"/>
        <end position="314"/>
    </location>
</feature>
<proteinExistence type="inferred from homology"/>
<gene>
    <name evidence="9" type="ORF">WDJ50_05445</name>
</gene>
<sequence>MANAPRTVPQLLSFLWSRSYVRLLVYTVAALLLLLAARRIAGPLSLIALAYALSYTVNPLLVKMERHRITRPFGTVLIMLVLLGVMGLLFWTVASQVVSFLGNLPTLLGSLPKLLQDMLEKGPRPGPDAQISQTQAQLTQYVREQLDALSQNIGPLIGRVLGPDSMLYGQVSGVMNWLGQAGLVLTLAVFLMLDHGRFGRGILRLFPKTWQPRLLAVSEDISESFGNYIRGQLLLLLVISAIAGAGLLLLGVPNALALGLLTGLLNLVPLVGMVLSAVPALLQAIPQGNTTLLLVAGLYFILNQLAWNVIAPMVMGRSVNMSAAGILIAIIIGGGLAGLPGALLAIPTASLVGRWLRRYWFPTPAYQGDGDWAVPLDPAVVDLEKADQVPPPAPTWKS</sequence>
<keyword evidence="4" id="KW-1003">Cell membrane</keyword>
<evidence type="ECO:0000256" key="7">
    <source>
        <dbReference type="ARBA" id="ARBA00023136"/>
    </source>
</evidence>
<evidence type="ECO:0000256" key="2">
    <source>
        <dbReference type="ARBA" id="ARBA00009773"/>
    </source>
</evidence>
<evidence type="ECO:0000256" key="6">
    <source>
        <dbReference type="ARBA" id="ARBA00022989"/>
    </source>
</evidence>
<evidence type="ECO:0000256" key="4">
    <source>
        <dbReference type="ARBA" id="ARBA00022475"/>
    </source>
</evidence>
<feature type="transmembrane region" description="Helical" evidence="8">
    <location>
        <begin position="233"/>
        <end position="252"/>
    </location>
</feature>